<reference evidence="3 4" key="1">
    <citation type="submission" date="2016-07" db="EMBL/GenBank/DDBJ databases">
        <title>Pervasive Adenine N6-methylation of Active Genes in Fungi.</title>
        <authorList>
            <consortium name="DOE Joint Genome Institute"/>
            <person name="Mondo S.J."/>
            <person name="Dannebaum R.O."/>
            <person name="Kuo R.C."/>
            <person name="Labutti K."/>
            <person name="Haridas S."/>
            <person name="Kuo A."/>
            <person name="Salamov A."/>
            <person name="Ahrendt S.R."/>
            <person name="Lipzen A."/>
            <person name="Sullivan W."/>
            <person name="Andreopoulos W.B."/>
            <person name="Clum A."/>
            <person name="Lindquist E."/>
            <person name="Daum C."/>
            <person name="Ramamoorthy G.K."/>
            <person name="Gryganskyi A."/>
            <person name="Culley D."/>
            <person name="Magnuson J.K."/>
            <person name="James T.Y."/>
            <person name="O'Malley M.A."/>
            <person name="Stajich J.E."/>
            <person name="Spatafora J.W."/>
            <person name="Visel A."/>
            <person name="Grigoriev I.V."/>
        </authorList>
    </citation>
    <scope>NUCLEOTIDE SEQUENCE [LARGE SCALE GENOMIC DNA]</scope>
    <source>
        <strain evidence="3 4">62-1032</strain>
    </source>
</reference>
<feature type="domain" description="Subtelomeric hrmA-associated cluster protein AFUB-079030/YDR124W-like helical bundle" evidence="2">
    <location>
        <begin position="242"/>
        <end position="355"/>
    </location>
</feature>
<feature type="compositionally biased region" description="Acidic residues" evidence="1">
    <location>
        <begin position="119"/>
        <end position="132"/>
    </location>
</feature>
<comment type="caution">
    <text evidence="3">The sequence shown here is derived from an EMBL/GenBank/DDBJ whole genome shotgun (WGS) entry which is preliminary data.</text>
</comment>
<feature type="compositionally biased region" description="Basic and acidic residues" evidence="1">
    <location>
        <begin position="534"/>
        <end position="544"/>
    </location>
</feature>
<protein>
    <recommendedName>
        <fullName evidence="2">Subtelomeric hrmA-associated cluster protein AFUB-079030/YDR124W-like helical bundle domain-containing protein</fullName>
    </recommendedName>
</protein>
<evidence type="ECO:0000259" key="2">
    <source>
        <dbReference type="Pfam" id="PF11001"/>
    </source>
</evidence>
<feature type="compositionally biased region" description="Pro residues" evidence="1">
    <location>
        <begin position="702"/>
        <end position="714"/>
    </location>
</feature>
<dbReference type="AlphaFoldDB" id="A0A1Y2FYQ6"/>
<feature type="region of interest" description="Disordered" evidence="1">
    <location>
        <begin position="77"/>
        <end position="204"/>
    </location>
</feature>
<dbReference type="InParanoid" id="A0A1Y2FYQ6"/>
<dbReference type="OrthoDB" id="5338458at2759"/>
<evidence type="ECO:0000313" key="3">
    <source>
        <dbReference type="EMBL" id="ORY88328.1"/>
    </source>
</evidence>
<keyword evidence="4" id="KW-1185">Reference proteome</keyword>
<feature type="compositionally biased region" description="Low complexity" evidence="1">
    <location>
        <begin position="187"/>
        <end position="196"/>
    </location>
</feature>
<feature type="compositionally biased region" description="Polar residues" evidence="1">
    <location>
        <begin position="438"/>
        <end position="452"/>
    </location>
</feature>
<organism evidence="3 4">
    <name type="scientific">Leucosporidium creatinivorum</name>
    <dbReference type="NCBI Taxonomy" id="106004"/>
    <lineage>
        <taxon>Eukaryota</taxon>
        <taxon>Fungi</taxon>
        <taxon>Dikarya</taxon>
        <taxon>Basidiomycota</taxon>
        <taxon>Pucciniomycotina</taxon>
        <taxon>Microbotryomycetes</taxon>
        <taxon>Leucosporidiales</taxon>
        <taxon>Leucosporidium</taxon>
    </lineage>
</organism>
<evidence type="ECO:0000313" key="4">
    <source>
        <dbReference type="Proteomes" id="UP000193467"/>
    </source>
</evidence>
<dbReference type="InterPro" id="IPR021264">
    <property type="entry name" value="AFUB_079030/YDR124W-like"/>
</dbReference>
<feature type="compositionally biased region" description="Basic and acidic residues" evidence="1">
    <location>
        <begin position="840"/>
        <end position="853"/>
    </location>
</feature>
<feature type="compositionally biased region" description="Low complexity" evidence="1">
    <location>
        <begin position="620"/>
        <end position="631"/>
    </location>
</feature>
<feature type="region of interest" description="Disordered" evidence="1">
    <location>
        <begin position="525"/>
        <end position="635"/>
    </location>
</feature>
<dbReference type="PANTHER" id="PTHR36102:SF1">
    <property type="entry name" value="YDR124W-LIKE HELICAL BUNDLE DOMAIN-CONTAINING PROTEIN"/>
    <property type="match status" value="1"/>
</dbReference>
<feature type="compositionally biased region" description="Polar residues" evidence="1">
    <location>
        <begin position="169"/>
        <end position="181"/>
    </location>
</feature>
<feature type="compositionally biased region" description="Basic and acidic residues" evidence="1">
    <location>
        <begin position="738"/>
        <end position="749"/>
    </location>
</feature>
<accession>A0A1Y2FYQ6</accession>
<dbReference type="Proteomes" id="UP000193467">
    <property type="component" value="Unassembled WGS sequence"/>
</dbReference>
<feature type="compositionally biased region" description="Basic and acidic residues" evidence="1">
    <location>
        <begin position="77"/>
        <end position="99"/>
    </location>
</feature>
<dbReference type="PANTHER" id="PTHR36102">
    <property type="entry name" value="CHROMOSOME 10, WHOLE GENOME SHOTGUN SEQUENCE"/>
    <property type="match status" value="1"/>
</dbReference>
<evidence type="ECO:0000256" key="1">
    <source>
        <dbReference type="SAM" id="MobiDB-lite"/>
    </source>
</evidence>
<feature type="compositionally biased region" description="Low complexity" evidence="1">
    <location>
        <begin position="552"/>
        <end position="576"/>
    </location>
</feature>
<feature type="region of interest" description="Disordered" evidence="1">
    <location>
        <begin position="647"/>
        <end position="750"/>
    </location>
</feature>
<feature type="compositionally biased region" description="Polar residues" evidence="1">
    <location>
        <begin position="410"/>
        <end position="430"/>
    </location>
</feature>
<sequence>MKVNRQRALPFSSPRRAAAHHRRQRADILRQLGLASYINGSQFAILWVEPTGETETYASEALQPLLAAYFDEDKLQRSRDASSRLKQRKALDKHAEEATRMGSDVFGPTGEAVSLESQDAFDPDDDEDSEEEQLAREQGLPYLKTTETKRQPVLSRPTSAAGDSARPPSRQQPAPVQQLPTPSRPHPYSTTPAATPNSPPLVPTRVTRSLSLANAEPPHLSPSLISAIPSTAPIYVPYTFNPSTLAEWYTEKFSTLPQKVSKTVCKIWVKVVEPDKQANFPYIAGDSHAPQWWPKDVRHKEPDHLIKPERITLLATLLRATSLPVSDFERATAKASALIPAKQAPTLDEIYKVAREERRALQASGGNPFEFLTVLLPAATASTRGEEEDSPRASTFNAEDRPTRHRSRRSITSMPSLPPSLDTTPRSRQGAQPYPLSRSHSVSEVHTLSPATSRPLARSHSLTSHMSSAAGKERSAVSKSKTSRRGRASLGGVIEGDDFGAFDDGTALAMAEFGLQPAISLQHHLEPRPSSSNDTRRHSYHEGHSYQLHDGPSPSSSRLQVSPSGSSLRRSPSSASNEPSFASPAMIKSRSRLSQQPLGSIAEAGASSQTGGAGEFGQRSTSGGSSSSTSGRARPSALLQVHASHDLDPQGAYSNDYPTPTYPPSNPLYHAQQPPHHHHSPAPRPSQPPSHSQQHPHRHHAPPLPPPPMVPHQPSPVLFQTSTFGAFPDDSPQPSPYYDHRPLHEHTHDPYTPSYVHQAIPSHQQQQHQASPYYYSPAALDVGVTGDAPGMTYMHPPLQEYDYTLQHPQPHAVYGMSPDLGGGAFAAGSLGGGEMDMYEEERRREEARRRYQEHAYGVQG</sequence>
<dbReference type="EMBL" id="MCGR01000011">
    <property type="protein sequence ID" value="ORY88328.1"/>
    <property type="molecule type" value="Genomic_DNA"/>
</dbReference>
<feature type="region of interest" description="Disordered" evidence="1">
    <location>
        <begin position="837"/>
        <end position="860"/>
    </location>
</feature>
<gene>
    <name evidence="3" type="ORF">BCR35DRAFT_301865</name>
</gene>
<feature type="region of interest" description="Disordered" evidence="1">
    <location>
        <begin position="382"/>
        <end position="498"/>
    </location>
</feature>
<name>A0A1Y2FYQ6_9BASI</name>
<feature type="region of interest" description="Disordered" evidence="1">
    <location>
        <begin position="1"/>
        <end position="23"/>
    </location>
</feature>
<dbReference type="InterPro" id="IPR047092">
    <property type="entry name" value="AFUB_07903/YDR124W-like_hel"/>
</dbReference>
<proteinExistence type="predicted"/>
<dbReference type="Pfam" id="PF11001">
    <property type="entry name" value="AFUB_07903_YDR124W_hel"/>
    <property type="match status" value="1"/>
</dbReference>
<dbReference type="STRING" id="106004.A0A1Y2FYQ6"/>